<comment type="caution">
    <text evidence="2">The sequence shown here is derived from an EMBL/GenBank/DDBJ whole genome shotgun (WGS) entry which is preliminary data.</text>
</comment>
<feature type="compositionally biased region" description="Acidic residues" evidence="1">
    <location>
        <begin position="114"/>
        <end position="124"/>
    </location>
</feature>
<evidence type="ECO:0000256" key="1">
    <source>
        <dbReference type="SAM" id="MobiDB-lite"/>
    </source>
</evidence>
<evidence type="ECO:0000313" key="2">
    <source>
        <dbReference type="EMBL" id="KAK7026130.1"/>
    </source>
</evidence>
<dbReference type="AlphaFoldDB" id="A0AAW0BHX5"/>
<keyword evidence="3" id="KW-1185">Reference proteome</keyword>
<name>A0AAW0BHX5_9AGAR</name>
<dbReference type="EMBL" id="JAYKXP010000106">
    <property type="protein sequence ID" value="KAK7026130.1"/>
    <property type="molecule type" value="Genomic_DNA"/>
</dbReference>
<organism evidence="2 3">
    <name type="scientific">Paramarasmius palmivorus</name>
    <dbReference type="NCBI Taxonomy" id="297713"/>
    <lineage>
        <taxon>Eukaryota</taxon>
        <taxon>Fungi</taxon>
        <taxon>Dikarya</taxon>
        <taxon>Basidiomycota</taxon>
        <taxon>Agaricomycotina</taxon>
        <taxon>Agaricomycetes</taxon>
        <taxon>Agaricomycetidae</taxon>
        <taxon>Agaricales</taxon>
        <taxon>Marasmiineae</taxon>
        <taxon>Marasmiaceae</taxon>
        <taxon>Paramarasmius</taxon>
    </lineage>
</organism>
<reference evidence="2 3" key="1">
    <citation type="submission" date="2024-01" db="EMBL/GenBank/DDBJ databases">
        <title>A draft genome for a cacao thread blight-causing isolate of Paramarasmius palmivorus.</title>
        <authorList>
            <person name="Baruah I.K."/>
            <person name="Bukari Y."/>
            <person name="Amoako-Attah I."/>
            <person name="Meinhardt L.W."/>
            <person name="Bailey B.A."/>
            <person name="Cohen S.P."/>
        </authorList>
    </citation>
    <scope>NUCLEOTIDE SEQUENCE [LARGE SCALE GENOMIC DNA]</scope>
    <source>
        <strain evidence="2 3">GH-12</strain>
    </source>
</reference>
<dbReference type="Proteomes" id="UP001383192">
    <property type="component" value="Unassembled WGS sequence"/>
</dbReference>
<feature type="region of interest" description="Disordered" evidence="1">
    <location>
        <begin position="106"/>
        <end position="137"/>
    </location>
</feature>
<sequence length="181" mass="20373">MPLREGLGIRIQLVRVIRPLLDLKQQIKIKPTNDDKEYPPQVVSCLEQHRGHCSGYGHRHSALVVHSVFADSASQGVQEKKNDPTGLLLGDVRRFPSCFHRNLADETENLRDGDADEEKEDEESLPPVSPVTESQDSLLVTSENQAAPSAHVYTRQIPYPSVSSYTDGDTYTYTELFDFYD</sequence>
<evidence type="ECO:0000313" key="3">
    <source>
        <dbReference type="Proteomes" id="UP001383192"/>
    </source>
</evidence>
<protein>
    <submittedName>
        <fullName evidence="2">Uncharacterized protein</fullName>
    </submittedName>
</protein>
<accession>A0AAW0BHX5</accession>
<proteinExistence type="predicted"/>
<gene>
    <name evidence="2" type="ORF">VNI00_015705</name>
</gene>